<sequence length="91" mass="10351">MTDRARFRGQDPDNAFGQEDYSGQDDTSSALGYDDSMGYDEAVRYDETQDQGGRMPGADDGYTTERRRYHGQDEYGTHQNEFGNESTEGDW</sequence>
<evidence type="ECO:0000313" key="3">
    <source>
        <dbReference type="Proteomes" id="UP000579250"/>
    </source>
</evidence>
<dbReference type="RefSeq" id="WP_067627733.1">
    <property type="nucleotide sequence ID" value="NZ_JAAXPI010000016.1"/>
</dbReference>
<feature type="compositionally biased region" description="Basic and acidic residues" evidence="1">
    <location>
        <begin position="1"/>
        <end position="11"/>
    </location>
</feature>
<name>A0A846YVM0_9ACTN</name>
<accession>A0A846YVM0</accession>
<dbReference type="Proteomes" id="UP000579250">
    <property type="component" value="Unassembled WGS sequence"/>
</dbReference>
<evidence type="ECO:0000313" key="2">
    <source>
        <dbReference type="EMBL" id="NKZ04960.1"/>
    </source>
</evidence>
<feature type="compositionally biased region" description="Basic and acidic residues" evidence="1">
    <location>
        <begin position="63"/>
        <end position="76"/>
    </location>
</feature>
<reference evidence="2 3" key="1">
    <citation type="submission" date="2020-04" db="EMBL/GenBank/DDBJ databases">
        <title>MicrobeNet Type strains.</title>
        <authorList>
            <person name="Nicholson A.C."/>
        </authorList>
    </citation>
    <scope>NUCLEOTIDE SEQUENCE [LARGE SCALE GENOMIC DNA]</scope>
    <source>
        <strain evidence="2 3">ATCC BAA-277</strain>
    </source>
</reference>
<dbReference type="AlphaFoldDB" id="A0A846YVM0"/>
<keyword evidence="3" id="KW-1185">Reference proteome</keyword>
<evidence type="ECO:0000256" key="1">
    <source>
        <dbReference type="SAM" id="MobiDB-lite"/>
    </source>
</evidence>
<protein>
    <submittedName>
        <fullName evidence="2">Uncharacterized protein</fullName>
    </submittedName>
</protein>
<comment type="caution">
    <text evidence="2">The sequence shown here is derived from an EMBL/GenBank/DDBJ whole genome shotgun (WGS) entry which is preliminary data.</text>
</comment>
<dbReference type="EMBL" id="JAAXPI010000016">
    <property type="protein sequence ID" value="NKZ04960.1"/>
    <property type="molecule type" value="Genomic_DNA"/>
</dbReference>
<proteinExistence type="predicted"/>
<organism evidence="2 3">
    <name type="scientific">Actinomadura latina</name>
    <dbReference type="NCBI Taxonomy" id="163603"/>
    <lineage>
        <taxon>Bacteria</taxon>
        <taxon>Bacillati</taxon>
        <taxon>Actinomycetota</taxon>
        <taxon>Actinomycetes</taxon>
        <taxon>Streptosporangiales</taxon>
        <taxon>Thermomonosporaceae</taxon>
        <taxon>Actinomadura</taxon>
    </lineage>
</organism>
<feature type="compositionally biased region" description="Polar residues" evidence="1">
    <location>
        <begin position="77"/>
        <end position="91"/>
    </location>
</feature>
<feature type="region of interest" description="Disordered" evidence="1">
    <location>
        <begin position="1"/>
        <end position="91"/>
    </location>
</feature>
<gene>
    <name evidence="2" type="ORF">HGB48_14570</name>
</gene>